<dbReference type="InterPro" id="IPR036412">
    <property type="entry name" value="HAD-like_sf"/>
</dbReference>
<organism evidence="1 2">
    <name type="scientific">Thraustotheca clavata</name>
    <dbReference type="NCBI Taxonomy" id="74557"/>
    <lineage>
        <taxon>Eukaryota</taxon>
        <taxon>Sar</taxon>
        <taxon>Stramenopiles</taxon>
        <taxon>Oomycota</taxon>
        <taxon>Saprolegniomycetes</taxon>
        <taxon>Saprolegniales</taxon>
        <taxon>Achlyaceae</taxon>
        <taxon>Thraustotheca</taxon>
    </lineage>
</organism>
<dbReference type="OrthoDB" id="443932at2759"/>
<comment type="caution">
    <text evidence="1">The sequence shown here is derived from an EMBL/GenBank/DDBJ whole genome shotgun (WGS) entry which is preliminary data.</text>
</comment>
<proteinExistence type="predicted"/>
<protein>
    <submittedName>
        <fullName evidence="1">Uncharacterized protein</fullName>
    </submittedName>
</protein>
<evidence type="ECO:0000313" key="2">
    <source>
        <dbReference type="Proteomes" id="UP000243217"/>
    </source>
</evidence>
<dbReference type="AlphaFoldDB" id="A0A1V9ZRE0"/>
<keyword evidence="2" id="KW-1185">Reference proteome</keyword>
<dbReference type="PANTHER" id="PTHR38899">
    <property type="entry name" value="DOMAIN OOKINETE PROTEIN, PUTATIVE-RELATED"/>
    <property type="match status" value="1"/>
</dbReference>
<accession>A0A1V9ZRE0</accession>
<dbReference type="Proteomes" id="UP000243217">
    <property type="component" value="Unassembled WGS sequence"/>
</dbReference>
<dbReference type="PANTHER" id="PTHR38899:SF2">
    <property type="entry name" value="FCP1 HOMOLOGY DOMAIN-CONTAINING PROTEIN"/>
    <property type="match status" value="1"/>
</dbReference>
<evidence type="ECO:0000313" key="1">
    <source>
        <dbReference type="EMBL" id="OQS00588.1"/>
    </source>
</evidence>
<reference evidence="1 2" key="1">
    <citation type="journal article" date="2014" name="Genome Biol. Evol.">
        <title>The secreted proteins of Achlya hypogyna and Thraustotheca clavata identify the ancestral oomycete secretome and reveal gene acquisitions by horizontal gene transfer.</title>
        <authorList>
            <person name="Misner I."/>
            <person name="Blouin N."/>
            <person name="Leonard G."/>
            <person name="Richards T.A."/>
            <person name="Lane C.E."/>
        </authorList>
    </citation>
    <scope>NUCLEOTIDE SEQUENCE [LARGE SCALE GENOMIC DNA]</scope>
    <source>
        <strain evidence="1 2">ATCC 34112</strain>
    </source>
</reference>
<sequence>MVTTAIHSSCSSTTFNRSTYIRPSIASTVIVLDWDDTLFPNSHLSRKNYPLEEGPFVLAFEDQQMLDTLVKYIATFLASCIEANRTCIIITNGEDGWVQTSCERFMPSLLPFLQNIQIVSARTAYEEKYPIDEWKTACFTVELAKIMGHQSNPHQHVISIGDSHYERQALKAFSNKMPLAKTKSVKFLHVPSMVDLCRQVKLIQTYLSHLCTHPGHLDLVLSHDLLRTVTV</sequence>
<dbReference type="SUPFAM" id="SSF56784">
    <property type="entry name" value="HAD-like"/>
    <property type="match status" value="1"/>
</dbReference>
<dbReference type="EMBL" id="JNBS01001694">
    <property type="protein sequence ID" value="OQS00588.1"/>
    <property type="molecule type" value="Genomic_DNA"/>
</dbReference>
<gene>
    <name evidence="1" type="ORF">THRCLA_05910</name>
</gene>
<name>A0A1V9ZRE0_9STRA</name>